<dbReference type="InterPro" id="IPR000600">
    <property type="entry name" value="ROK"/>
</dbReference>
<evidence type="ECO:0000313" key="5">
    <source>
        <dbReference type="Proteomes" id="UP000231990"/>
    </source>
</evidence>
<keyword evidence="4" id="KW-1185">Reference proteome</keyword>
<name>A0A2M9ZNH3_9LEPT</name>
<dbReference type="OrthoDB" id="9795247at2"/>
<keyword evidence="3" id="KW-0418">Kinase</keyword>
<proteinExistence type="inferred from homology"/>
<accession>A0A2M9ZNH3</accession>
<dbReference type="Gene3D" id="3.30.420.40">
    <property type="match status" value="2"/>
</dbReference>
<dbReference type="Proteomes" id="UP000231990">
    <property type="component" value="Unassembled WGS sequence"/>
</dbReference>
<organism evidence="3 5">
    <name type="scientific">Leptospira perolatii</name>
    <dbReference type="NCBI Taxonomy" id="2023191"/>
    <lineage>
        <taxon>Bacteria</taxon>
        <taxon>Pseudomonadati</taxon>
        <taxon>Spirochaetota</taxon>
        <taxon>Spirochaetia</taxon>
        <taxon>Leptospirales</taxon>
        <taxon>Leptospiraceae</taxon>
        <taxon>Leptospira</taxon>
    </lineage>
</organism>
<sequence length="306" mass="32700">MNSFLGVDIGATSIKASLSDSEGKIYDQSSAPTGPNTDNGSFLDSLEKLIENLVQNKQKTHPDLELSGIGIGSPGPIDRESGILISSANLPKLKQVRVVDRLKEKFRLPVYYDNDANCAALGEYWFGPGKGSPNLLVLTLGTGLGGGWIYEGKLFEGYKGNGMEVGHTTLKPAGALCGCGQRGCAEAYFSASGFSARMYERSGGKIENAEEFFDLVTKGDPNAKETLEEGVRILAELLRNMIHTINPECIVLSGGLSGSYHLFGKQLENRVREIIFPVFVGYTRFVAGGSVTGTIGAASLCMGKNQ</sequence>
<comment type="similarity">
    <text evidence="1">Belongs to the ROK (NagC/XylR) family.</text>
</comment>
<evidence type="ECO:0000313" key="2">
    <source>
        <dbReference type="EMBL" id="PJZ69651.1"/>
    </source>
</evidence>
<protein>
    <submittedName>
        <fullName evidence="3">Glucose kinase</fullName>
    </submittedName>
</protein>
<dbReference type="PANTHER" id="PTHR18964:SF149">
    <property type="entry name" value="BIFUNCTIONAL UDP-N-ACETYLGLUCOSAMINE 2-EPIMERASE_N-ACETYLMANNOSAMINE KINASE"/>
    <property type="match status" value="1"/>
</dbReference>
<dbReference type="EMBL" id="NPDZ01000004">
    <property type="protein sequence ID" value="PJZ73638.1"/>
    <property type="molecule type" value="Genomic_DNA"/>
</dbReference>
<evidence type="ECO:0000313" key="3">
    <source>
        <dbReference type="EMBL" id="PJZ73638.1"/>
    </source>
</evidence>
<dbReference type="PANTHER" id="PTHR18964">
    <property type="entry name" value="ROK (REPRESSOR, ORF, KINASE) FAMILY"/>
    <property type="match status" value="1"/>
</dbReference>
<dbReference type="Proteomes" id="UP000231962">
    <property type="component" value="Unassembled WGS sequence"/>
</dbReference>
<keyword evidence="3" id="KW-0808">Transferase</keyword>
<dbReference type="RefSeq" id="WP_100713934.1">
    <property type="nucleotide sequence ID" value="NZ_NPDY01000008.1"/>
</dbReference>
<dbReference type="InterPro" id="IPR043129">
    <property type="entry name" value="ATPase_NBD"/>
</dbReference>
<comment type="caution">
    <text evidence="3">The sequence shown here is derived from an EMBL/GenBank/DDBJ whole genome shotgun (WGS) entry which is preliminary data.</text>
</comment>
<evidence type="ECO:0000313" key="4">
    <source>
        <dbReference type="Proteomes" id="UP000231962"/>
    </source>
</evidence>
<dbReference type="AlphaFoldDB" id="A0A2M9ZNH3"/>
<evidence type="ECO:0000256" key="1">
    <source>
        <dbReference type="ARBA" id="ARBA00006479"/>
    </source>
</evidence>
<dbReference type="SUPFAM" id="SSF53067">
    <property type="entry name" value="Actin-like ATPase domain"/>
    <property type="match status" value="1"/>
</dbReference>
<dbReference type="EMBL" id="NPDY01000008">
    <property type="protein sequence ID" value="PJZ69651.1"/>
    <property type="molecule type" value="Genomic_DNA"/>
</dbReference>
<gene>
    <name evidence="2" type="ORF">CH360_10270</name>
    <name evidence="3" type="ORF">CH373_09125</name>
</gene>
<reference evidence="4 5" key="1">
    <citation type="submission" date="2017-07" db="EMBL/GenBank/DDBJ databases">
        <title>Leptospira spp. isolated from tropical soils.</title>
        <authorList>
            <person name="Thibeaux R."/>
            <person name="Iraola G."/>
            <person name="Ferres I."/>
            <person name="Bierque E."/>
            <person name="Girault D."/>
            <person name="Soupe-Gilbert M.-E."/>
            <person name="Picardeau M."/>
            <person name="Goarant C."/>
        </authorList>
    </citation>
    <scope>NUCLEOTIDE SEQUENCE [LARGE SCALE GENOMIC DNA]</scope>
    <source>
        <strain evidence="3 5">FH1-B-B1</strain>
        <strain evidence="2 4">FH1-B-C1</strain>
    </source>
</reference>
<dbReference type="GO" id="GO:0016301">
    <property type="term" value="F:kinase activity"/>
    <property type="evidence" value="ECO:0007669"/>
    <property type="project" value="UniProtKB-KW"/>
</dbReference>
<dbReference type="Pfam" id="PF00480">
    <property type="entry name" value="ROK"/>
    <property type="match status" value="1"/>
</dbReference>